<feature type="domain" description="TRAP C4-dicarboxylate transport system permease DctM subunit" evidence="10">
    <location>
        <begin position="225"/>
        <end position="631"/>
    </location>
</feature>
<dbReference type="InterPro" id="IPR004681">
    <property type="entry name" value="TRAP_DctM"/>
</dbReference>
<proteinExistence type="predicted"/>
<feature type="transmembrane region" description="Helical" evidence="8">
    <location>
        <begin position="196"/>
        <end position="216"/>
    </location>
</feature>
<dbReference type="EMBL" id="VBPA01000424">
    <property type="protein sequence ID" value="TMQ67936.1"/>
    <property type="molecule type" value="Genomic_DNA"/>
</dbReference>
<reference evidence="11 12" key="1">
    <citation type="journal article" date="2019" name="Nat. Microbiol.">
        <title>Mediterranean grassland soil C-N compound turnover is dependent on rainfall and depth, and is mediated by genomically divergent microorganisms.</title>
        <authorList>
            <person name="Diamond S."/>
            <person name="Andeer P.F."/>
            <person name="Li Z."/>
            <person name="Crits-Christoph A."/>
            <person name="Burstein D."/>
            <person name="Anantharaman K."/>
            <person name="Lane K.R."/>
            <person name="Thomas B.C."/>
            <person name="Pan C."/>
            <person name="Northen T.R."/>
            <person name="Banfield J.F."/>
        </authorList>
    </citation>
    <scope>NUCLEOTIDE SEQUENCE [LARGE SCALE GENOMIC DNA]</scope>
    <source>
        <strain evidence="11">WS_10</strain>
    </source>
</reference>
<feature type="transmembrane region" description="Helical" evidence="8">
    <location>
        <begin position="520"/>
        <end position="540"/>
    </location>
</feature>
<keyword evidence="2" id="KW-0813">Transport</keyword>
<evidence type="ECO:0000256" key="5">
    <source>
        <dbReference type="ARBA" id="ARBA00022692"/>
    </source>
</evidence>
<feature type="domain" description="Tripartite ATP-independent periplasmic transporters DctQ component" evidence="9">
    <location>
        <begin position="95"/>
        <end position="185"/>
    </location>
</feature>
<feature type="transmembrane region" description="Helical" evidence="8">
    <location>
        <begin position="451"/>
        <end position="470"/>
    </location>
</feature>
<dbReference type="NCBIfam" id="TIGR00786">
    <property type="entry name" value="dctM"/>
    <property type="match status" value="1"/>
</dbReference>
<keyword evidence="4" id="KW-0997">Cell inner membrane</keyword>
<evidence type="ECO:0000256" key="1">
    <source>
        <dbReference type="ARBA" id="ARBA00004429"/>
    </source>
</evidence>
<evidence type="ECO:0000256" key="6">
    <source>
        <dbReference type="ARBA" id="ARBA00022989"/>
    </source>
</evidence>
<protein>
    <submittedName>
        <fullName evidence="11">TRAP transporter large permease subunit</fullName>
    </submittedName>
</protein>
<feature type="transmembrane region" description="Helical" evidence="8">
    <location>
        <begin position="129"/>
        <end position="150"/>
    </location>
</feature>
<evidence type="ECO:0000259" key="9">
    <source>
        <dbReference type="Pfam" id="PF04290"/>
    </source>
</evidence>
<keyword evidence="7 8" id="KW-0472">Membrane</keyword>
<feature type="transmembrane region" description="Helical" evidence="8">
    <location>
        <begin position="385"/>
        <end position="405"/>
    </location>
</feature>
<dbReference type="Pfam" id="PF04290">
    <property type="entry name" value="DctQ"/>
    <property type="match status" value="1"/>
</dbReference>
<feature type="transmembrane region" description="Helical" evidence="8">
    <location>
        <begin position="573"/>
        <end position="595"/>
    </location>
</feature>
<keyword evidence="5 8" id="KW-0812">Transmembrane</keyword>
<dbReference type="GO" id="GO:0022857">
    <property type="term" value="F:transmembrane transporter activity"/>
    <property type="evidence" value="ECO:0007669"/>
    <property type="project" value="TreeGrafter"/>
</dbReference>
<evidence type="ECO:0000313" key="12">
    <source>
        <dbReference type="Proteomes" id="UP000319836"/>
    </source>
</evidence>
<evidence type="ECO:0000256" key="2">
    <source>
        <dbReference type="ARBA" id="ARBA00022448"/>
    </source>
</evidence>
<feature type="transmembrane region" description="Helical" evidence="8">
    <location>
        <begin position="222"/>
        <end position="249"/>
    </location>
</feature>
<feature type="transmembrane region" description="Helical" evidence="8">
    <location>
        <begin position="350"/>
        <end position="373"/>
    </location>
</feature>
<feature type="transmembrane region" description="Helical" evidence="8">
    <location>
        <begin position="305"/>
        <end position="338"/>
    </location>
</feature>
<feature type="transmembrane region" description="Helical" evidence="8">
    <location>
        <begin position="162"/>
        <end position="184"/>
    </location>
</feature>
<dbReference type="InterPro" id="IPR055348">
    <property type="entry name" value="DctQ"/>
</dbReference>
<dbReference type="Pfam" id="PF06808">
    <property type="entry name" value="DctM"/>
    <property type="match status" value="1"/>
</dbReference>
<name>A0A538TWD6_UNCEI</name>
<feature type="transmembrane region" description="Helical" evidence="8">
    <location>
        <begin position="607"/>
        <end position="628"/>
    </location>
</feature>
<evidence type="ECO:0000256" key="7">
    <source>
        <dbReference type="ARBA" id="ARBA00023136"/>
    </source>
</evidence>
<dbReference type="AlphaFoldDB" id="A0A538TWD6"/>
<accession>A0A538TWD6</accession>
<dbReference type="Proteomes" id="UP000319836">
    <property type="component" value="Unassembled WGS sequence"/>
</dbReference>
<sequence>MVVVMSPGGWKVFGSRLRGPEVNARCRGLALPPGDRRQCAACASRSSRIRRPGVSRARQPLRLRAARSRGRGARSGVHRIDAAAAHRCDRPAVRLAFVGGLLATREHRHLTLSSAEAIAKWKVKDAARLLSSSVSAAVCGALAFSAYGVVVADRQQGQMLTIGLPVWVSECVMPLALALIALRLAWGASDRWPGRLVAFGAIALAFALGLVPGLGHTVYLPLLALVLLAALVGAPVFVAMAGVALLLFYKDQVPISAVTADVYRLMVSPTLPAIPLLTVCGYVVAESNAATRLVRFFRAVFGWMPGGVAVLVAAVCALFTTFTGGSGVTIMALGGLLFQILRNAGYSERFSLGIVTAAGSLGLLFPPSLPVVLYSIVANVPADSLFLAGLVPGLLLLVIVALYGIQVGWKAQTERQTFSLREVVASAWGAKWELSIPVLVVVLFMSGYTTIVEAAGVAFAYAVFIECFVTRDIHPVRGLPKVLVDAGVLCGSVLILLASALGLTGWLVDAQIPDALLGMVRAHISSPHVFLLVLNGALLVLGSVLEIYSAIIILAPLVAPIGAAFGIDPVHLGIVFLANLELGFLFPPAGLNLFLSSSRFGKPLPQLYRHVVPFLIILGIGVLVITYAPQMTVGVVRLFGK</sequence>
<dbReference type="PANTHER" id="PTHR33362:SF5">
    <property type="entry name" value="C4-DICARBOXYLATE TRAP TRANSPORTER LARGE PERMEASE PROTEIN DCTM"/>
    <property type="match status" value="1"/>
</dbReference>
<evidence type="ECO:0000313" key="11">
    <source>
        <dbReference type="EMBL" id="TMQ67936.1"/>
    </source>
</evidence>
<keyword evidence="3" id="KW-1003">Cell membrane</keyword>
<dbReference type="PANTHER" id="PTHR33362">
    <property type="entry name" value="SIALIC ACID TRAP TRANSPORTER PERMEASE PROTEIN SIAT-RELATED"/>
    <property type="match status" value="1"/>
</dbReference>
<dbReference type="GO" id="GO:0005886">
    <property type="term" value="C:plasma membrane"/>
    <property type="evidence" value="ECO:0007669"/>
    <property type="project" value="UniProtKB-SubCell"/>
</dbReference>
<organism evidence="11 12">
    <name type="scientific">Eiseniibacteriota bacterium</name>
    <dbReference type="NCBI Taxonomy" id="2212470"/>
    <lineage>
        <taxon>Bacteria</taxon>
        <taxon>Candidatus Eiseniibacteriota</taxon>
    </lineage>
</organism>
<comment type="subcellular location">
    <subcellularLocation>
        <location evidence="1">Cell inner membrane</location>
        <topology evidence="1">Multi-pass membrane protein</topology>
    </subcellularLocation>
</comment>
<evidence type="ECO:0000259" key="10">
    <source>
        <dbReference type="Pfam" id="PF06808"/>
    </source>
</evidence>
<evidence type="ECO:0000256" key="8">
    <source>
        <dbReference type="SAM" id="Phobius"/>
    </source>
</evidence>
<keyword evidence="6 8" id="KW-1133">Transmembrane helix</keyword>
<dbReference type="InterPro" id="IPR010656">
    <property type="entry name" value="DctM"/>
</dbReference>
<gene>
    <name evidence="11" type="ORF">E6K80_14740</name>
</gene>
<comment type="caution">
    <text evidence="11">The sequence shown here is derived from an EMBL/GenBank/DDBJ whole genome shotgun (WGS) entry which is preliminary data.</text>
</comment>
<feature type="transmembrane region" description="Helical" evidence="8">
    <location>
        <begin position="261"/>
        <end position="285"/>
    </location>
</feature>
<evidence type="ECO:0000256" key="4">
    <source>
        <dbReference type="ARBA" id="ARBA00022519"/>
    </source>
</evidence>
<feature type="transmembrane region" description="Helical" evidence="8">
    <location>
        <begin position="547"/>
        <end position="567"/>
    </location>
</feature>
<evidence type="ECO:0000256" key="3">
    <source>
        <dbReference type="ARBA" id="ARBA00022475"/>
    </source>
</evidence>
<feature type="transmembrane region" description="Helical" evidence="8">
    <location>
        <begin position="482"/>
        <end position="508"/>
    </location>
</feature>